<accession>D5H652</accession>
<dbReference type="PIRSF" id="PIRSF000185">
    <property type="entry name" value="Glu_DH"/>
    <property type="match status" value="1"/>
</dbReference>
<dbReference type="GO" id="GO:0000166">
    <property type="term" value="F:nucleotide binding"/>
    <property type="evidence" value="ECO:0007669"/>
    <property type="project" value="UniProtKB-KW"/>
</dbReference>
<evidence type="ECO:0000313" key="10">
    <source>
        <dbReference type="Proteomes" id="UP000000933"/>
    </source>
</evidence>
<dbReference type="InterPro" id="IPR036291">
    <property type="entry name" value="NAD(P)-bd_dom_sf"/>
</dbReference>
<dbReference type="InterPro" id="IPR014362">
    <property type="entry name" value="Glu_DH"/>
</dbReference>
<dbReference type="Pfam" id="PF00208">
    <property type="entry name" value="ELFV_dehydrog"/>
    <property type="match status" value="1"/>
</dbReference>
<evidence type="ECO:0000313" key="9">
    <source>
        <dbReference type="EMBL" id="CBH23507.1"/>
    </source>
</evidence>
<feature type="binding site" evidence="5">
    <location>
        <position position="282"/>
    </location>
    <ligand>
        <name>NAD(+)</name>
        <dbReference type="ChEBI" id="CHEBI:57540"/>
    </ligand>
</feature>
<feature type="binding site" evidence="5">
    <location>
        <position position="186"/>
    </location>
    <ligand>
        <name>substrate</name>
    </ligand>
</feature>
<dbReference type="SUPFAM" id="SSF51735">
    <property type="entry name" value="NAD(P)-binding Rossmann-fold domains"/>
    <property type="match status" value="1"/>
</dbReference>
<feature type="binding site" evidence="5">
    <location>
        <position position="442"/>
    </location>
    <ligand>
        <name>substrate</name>
    </ligand>
</feature>
<dbReference type="PANTHER" id="PTHR11606:SF13">
    <property type="entry name" value="GLUTAMATE DEHYDROGENASE 1, MITOCHONDRIAL"/>
    <property type="match status" value="1"/>
</dbReference>
<protein>
    <recommendedName>
        <fullName evidence="3">Glutamate dehydrogenase</fullName>
    </recommendedName>
</protein>
<keyword evidence="5" id="KW-0520">NAD</keyword>
<dbReference type="AlphaFoldDB" id="D5H652"/>
<reference evidence="10" key="2">
    <citation type="submission" date="2010-04" db="EMBL/GenBank/DDBJ databases">
        <title>Genome sequence of Salinibacter ruber M8.</title>
        <authorList>
            <consortium name="Genoscope"/>
        </authorList>
    </citation>
    <scope>NUCLEOTIDE SEQUENCE [LARGE SCALE GENOMIC DNA]</scope>
    <source>
        <strain evidence="10">M8</strain>
    </source>
</reference>
<dbReference type="HOGENOM" id="CLU_025763_1_2_10"/>
<keyword evidence="2 3" id="KW-0560">Oxidoreductase</keyword>
<name>D5H652_SALRM</name>
<evidence type="ECO:0000256" key="4">
    <source>
        <dbReference type="PIRSR" id="PIRSR000185-1"/>
    </source>
</evidence>
<dbReference type="PATRIC" id="fig|761659.10.peg.664"/>
<dbReference type="GO" id="GO:0006538">
    <property type="term" value="P:L-glutamate catabolic process"/>
    <property type="evidence" value="ECO:0007669"/>
    <property type="project" value="TreeGrafter"/>
</dbReference>
<dbReference type="SUPFAM" id="SSF53223">
    <property type="entry name" value="Aminoacid dehydrogenase-like, N-terminal domain"/>
    <property type="match status" value="1"/>
</dbReference>
<evidence type="ECO:0000256" key="7">
    <source>
        <dbReference type="RuleBase" id="RU004417"/>
    </source>
</evidence>
<evidence type="ECO:0000256" key="5">
    <source>
        <dbReference type="PIRSR" id="PIRSR000185-2"/>
    </source>
</evidence>
<gene>
    <name evidence="9" type="primary">gdhA</name>
    <name evidence="9" type="ordered locus">SRM_00586</name>
</gene>
<dbReference type="FunFam" id="3.40.50.10860:FF:000003">
    <property type="entry name" value="Glutamate dehydrogenase"/>
    <property type="match status" value="1"/>
</dbReference>
<reference evidence="9 10" key="1">
    <citation type="journal article" date="2010" name="ISME J.">
        <title>Fine-scale evolution: genomic, phenotypic and ecological differentiation in two coexisting Salinibacter ruber strains.</title>
        <authorList>
            <person name="Pena A."/>
            <person name="Teeling H."/>
            <person name="Huerta-Cepas J."/>
            <person name="Santos F."/>
            <person name="Yarza P."/>
            <person name="Brito-Echeverria J."/>
            <person name="Lucio M."/>
            <person name="Schmitt-Kopplin P."/>
            <person name="Meseguer I."/>
            <person name="Schenowitz C."/>
            <person name="Dossat C."/>
            <person name="Barbe V."/>
            <person name="Dopazo J."/>
            <person name="Rossello-Mora R."/>
            <person name="Schuler M."/>
            <person name="Glockner F.O."/>
            <person name="Amann R."/>
            <person name="Gabaldon T."/>
            <person name="Anton J."/>
        </authorList>
    </citation>
    <scope>NUCLEOTIDE SEQUENCE [LARGE SCALE GENOMIC DNA]</scope>
    <source>
        <strain evidence="9 10">M8</strain>
    </source>
</reference>
<comment type="similarity">
    <text evidence="1 3 7">Belongs to the Glu/Leu/Phe/Val dehydrogenases family.</text>
</comment>
<evidence type="ECO:0000256" key="1">
    <source>
        <dbReference type="ARBA" id="ARBA00006382"/>
    </source>
</evidence>
<evidence type="ECO:0000256" key="3">
    <source>
        <dbReference type="PIRNR" id="PIRNR000185"/>
    </source>
</evidence>
<evidence type="ECO:0000256" key="6">
    <source>
        <dbReference type="PIRSR" id="PIRSR000185-3"/>
    </source>
</evidence>
<dbReference type="Gene3D" id="3.40.50.10860">
    <property type="entry name" value="Leucine Dehydrogenase, chain A, domain 1"/>
    <property type="match status" value="1"/>
</dbReference>
<organism evidence="9 10">
    <name type="scientific">Salinibacter ruber (strain M8)</name>
    <dbReference type="NCBI Taxonomy" id="761659"/>
    <lineage>
        <taxon>Bacteria</taxon>
        <taxon>Pseudomonadati</taxon>
        <taxon>Rhodothermota</taxon>
        <taxon>Rhodothermia</taxon>
        <taxon>Rhodothermales</taxon>
        <taxon>Salinibacteraceae</taxon>
        <taxon>Salinibacter</taxon>
    </lineage>
</organism>
<dbReference type="Pfam" id="PF02812">
    <property type="entry name" value="ELFV_dehydrog_N"/>
    <property type="match status" value="1"/>
</dbReference>
<dbReference type="SMART" id="SM00839">
    <property type="entry name" value="ELFV_dehydrog"/>
    <property type="match status" value="1"/>
</dbReference>
<keyword evidence="5" id="KW-0547">Nucleotide-binding</keyword>
<evidence type="ECO:0000256" key="2">
    <source>
        <dbReference type="ARBA" id="ARBA00023002"/>
    </source>
</evidence>
<dbReference type="InterPro" id="IPR006097">
    <property type="entry name" value="Glu/Leu/Phe/Val/Trp_DH_dimer"/>
</dbReference>
<dbReference type="Gene3D" id="3.40.50.720">
    <property type="entry name" value="NAD(P)-binding Rossmann-like Domain"/>
    <property type="match status" value="1"/>
</dbReference>
<feature type="site" description="Important for catalysis" evidence="6">
    <location>
        <position position="238"/>
    </location>
</feature>
<dbReference type="InterPro" id="IPR006096">
    <property type="entry name" value="Glu/Leu/Phe/Val/Trp_DH_C"/>
</dbReference>
<dbReference type="KEGG" id="srm:SRM_00586"/>
<dbReference type="InterPro" id="IPR006095">
    <property type="entry name" value="Glu/Leu/Phe/Val/Trp_DH"/>
</dbReference>
<feature type="active site" description="Proton donor" evidence="4">
    <location>
        <position position="198"/>
    </location>
</feature>
<dbReference type="PRINTS" id="PR00082">
    <property type="entry name" value="GLFDHDRGNASE"/>
</dbReference>
<feature type="binding site" evidence="5">
    <location>
        <position position="313"/>
    </location>
    <ligand>
        <name>NAD(+)</name>
        <dbReference type="ChEBI" id="CHEBI:57540"/>
    </ligand>
</feature>
<feature type="domain" description="Glutamate/phenylalanine/leucine/valine/L-tryptophan dehydrogenase C-terminal" evidence="8">
    <location>
        <begin position="275"/>
        <end position="506"/>
    </location>
</feature>
<feature type="binding site" evidence="5">
    <location>
        <position position="162"/>
    </location>
    <ligand>
        <name>substrate</name>
    </ligand>
</feature>
<evidence type="ECO:0000259" key="8">
    <source>
        <dbReference type="SMART" id="SM00839"/>
    </source>
</evidence>
<dbReference type="PANTHER" id="PTHR11606">
    <property type="entry name" value="GLUTAMATE DEHYDROGENASE"/>
    <property type="match status" value="1"/>
</dbReference>
<dbReference type="InterPro" id="IPR033922">
    <property type="entry name" value="NAD_bind_Glu_DH"/>
</dbReference>
<sequence length="509" mass="56118">MWDLSDRMGRLSLPEVWAPNRVWSDGLCSCNCPGGTVGRSTFWRRIRIFLVPRPASFGKAERPSVHHHRILVRSPMPFNFDVYERSAYREPAPIDHDSPFQSMMERFDVAAEILELSPGFYEYLCRPARMHVTSIPVEMDSGRVKIFEGYRVIHNNVLGPSKGGIRFAPDVTLNEVKALAGWMTWKCSLVDLPFGGAKGGVACNPEEMSPGELERLTRRYTADLFDVFGPDKDIPAPDMNTNEQIMAWVLDTYSMHARQTENAVVTGKPVGLGGSKGRRQATGRGVMTVTLAAMEQIGLAPGDCTVAVQGFGNVGATAADLLGEQGCTVVAVSDITGGYYNENGLDLKAMKAYTQQNGGTLAGYEEAQHITNEELLTLDVDVLVPAAKEDQINREIAEDLRARIVAEGANGPTHPAADEVLAEKEVLVIPDILANAGGVTASYFEWVQNRQGFFWTEEEVNRRLDRMMGEAFDKVYTAADKYDVSLRIAAYVVGIRRVAEALRMRGIYA</sequence>
<dbReference type="EMBL" id="FP565814">
    <property type="protein sequence ID" value="CBH23507.1"/>
    <property type="molecule type" value="Genomic_DNA"/>
</dbReference>
<dbReference type="InterPro" id="IPR046346">
    <property type="entry name" value="Aminoacid_DH-like_N_sf"/>
</dbReference>
<dbReference type="Proteomes" id="UP000000933">
    <property type="component" value="Chromosome"/>
</dbReference>
<dbReference type="InterPro" id="IPR033524">
    <property type="entry name" value="Glu/Leu/Phe/Val_DH_AS"/>
</dbReference>
<dbReference type="PROSITE" id="PS00074">
    <property type="entry name" value="GLFV_DEHYDROGENASE"/>
    <property type="match status" value="1"/>
</dbReference>
<dbReference type="CDD" id="cd01076">
    <property type="entry name" value="NAD_bind_1_Glu_DH"/>
    <property type="match status" value="1"/>
</dbReference>
<dbReference type="GO" id="GO:0004352">
    <property type="term" value="F:glutamate dehydrogenase (NAD+) activity"/>
    <property type="evidence" value="ECO:0007669"/>
    <property type="project" value="TreeGrafter"/>
</dbReference>
<proteinExistence type="inferred from homology"/>